<feature type="transmembrane region" description="Helical" evidence="2">
    <location>
        <begin position="492"/>
        <end position="514"/>
    </location>
</feature>
<dbReference type="AlphaFoldDB" id="A0AAN7VZL5"/>
<sequence>MDFQEDKPPNYQPLLHSTSGTPLMNAIKEEDSPTSPEFGFETPYLDNAKNLSNTNLDAIDQFNIALTGLHKPYFASPKLVGPNSGFYSMSDANNSSSSIIYNPTFTFGGNDTSTATSNSMNTTATSNNNNNIFGKLVSPYSNSANNSSLTNLNNSSIIPNREKRRSAYKYLPSSAKFSQMGNVGPPPQTRNKSPVRSPSPDDSSNKRKSALLESPFNFSSSTLQPPAFSQGQFMPKLSPTSNHHNHQSTPPPSASRASFRKGHRYKHSSVSMNFFQEPEVKIPLNIAKALPIPDLHDLKENLIWPKTYIQLFIVLLQISLCLVTYQLGHTKNWNNFLTLSHFITYDIIGSLIIIFVENLSQFEVWSIGTLTFPFGLNRFDVLLSFASAVSLCFVGLDLMFHILEETIVLFVERSSFDDHLLLNKEGPMTQHEEIVSQIPHSHHSTSSDLLFNDHKDTQIWFLLLALNFFLANISLYKTYVANMNSKLKTKNPLITIGYTVYLALYPFIVGHGIISTILDHMATGLIAIFILVHGFTISEWTSTILLNGFSTTTLTGFTLTDDMDKNNKGSFKDKDTSTNLIRKTSLTSLPIASNYQNESNSISKKCSKQHRNILKWNNTSTDSRRIKSIIIERIESLNEFKSRCRLKYENLIICKVNFNLYVVLIKITMQGGSNDDEIQLMNAIENCIRKCLPYSETTVDIDRV</sequence>
<name>A0AAN7VZL5_9SACH</name>
<comment type="caution">
    <text evidence="3">The sequence shown here is derived from an EMBL/GenBank/DDBJ whole genome shotgun (WGS) entry which is preliminary data.</text>
</comment>
<feature type="transmembrane region" description="Helical" evidence="2">
    <location>
        <begin position="520"/>
        <end position="537"/>
    </location>
</feature>
<dbReference type="Proteomes" id="UP001306508">
    <property type="component" value="Unassembled WGS sequence"/>
</dbReference>
<dbReference type="EMBL" id="JAWIZZ010000053">
    <property type="protein sequence ID" value="KAK5778234.1"/>
    <property type="molecule type" value="Genomic_DNA"/>
</dbReference>
<proteinExistence type="predicted"/>
<evidence type="ECO:0008006" key="5">
    <source>
        <dbReference type="Google" id="ProtNLM"/>
    </source>
</evidence>
<feature type="transmembrane region" description="Helical" evidence="2">
    <location>
        <begin position="339"/>
        <end position="360"/>
    </location>
</feature>
<evidence type="ECO:0000256" key="2">
    <source>
        <dbReference type="SAM" id="Phobius"/>
    </source>
</evidence>
<evidence type="ECO:0000313" key="3">
    <source>
        <dbReference type="EMBL" id="KAK5778234.1"/>
    </source>
</evidence>
<reference evidence="4" key="1">
    <citation type="submission" date="2023-07" db="EMBL/GenBank/DDBJ databases">
        <title>A draft genome of Kazachstania heterogenica Y-27499.</title>
        <authorList>
            <person name="Donic C."/>
            <person name="Kralova J.S."/>
            <person name="Fidel L."/>
            <person name="Ben-Dor S."/>
            <person name="Jung S."/>
        </authorList>
    </citation>
    <scope>NUCLEOTIDE SEQUENCE [LARGE SCALE GENOMIC DNA]</scope>
    <source>
        <strain evidence="4">Y27499</strain>
    </source>
</reference>
<organism evidence="3 4">
    <name type="scientific">Arxiozyma heterogenica</name>
    <dbReference type="NCBI Taxonomy" id="278026"/>
    <lineage>
        <taxon>Eukaryota</taxon>
        <taxon>Fungi</taxon>
        <taxon>Dikarya</taxon>
        <taxon>Ascomycota</taxon>
        <taxon>Saccharomycotina</taxon>
        <taxon>Saccharomycetes</taxon>
        <taxon>Saccharomycetales</taxon>
        <taxon>Saccharomycetaceae</taxon>
        <taxon>Arxiozyma</taxon>
    </lineage>
</organism>
<feature type="region of interest" description="Disordered" evidence="1">
    <location>
        <begin position="229"/>
        <end position="260"/>
    </location>
</feature>
<keyword evidence="2" id="KW-0472">Membrane</keyword>
<protein>
    <recommendedName>
        <fullName evidence="5">Protein ZRG17</fullName>
    </recommendedName>
</protein>
<accession>A0AAN7VZL5</accession>
<feature type="transmembrane region" description="Helical" evidence="2">
    <location>
        <begin position="459"/>
        <end position="480"/>
    </location>
</feature>
<feature type="transmembrane region" description="Helical" evidence="2">
    <location>
        <begin position="308"/>
        <end position="327"/>
    </location>
</feature>
<feature type="region of interest" description="Disordered" evidence="1">
    <location>
        <begin position="1"/>
        <end position="20"/>
    </location>
</feature>
<evidence type="ECO:0000256" key="1">
    <source>
        <dbReference type="SAM" id="MobiDB-lite"/>
    </source>
</evidence>
<feature type="region of interest" description="Disordered" evidence="1">
    <location>
        <begin position="175"/>
        <end position="208"/>
    </location>
</feature>
<evidence type="ECO:0000313" key="4">
    <source>
        <dbReference type="Proteomes" id="UP001306508"/>
    </source>
</evidence>
<gene>
    <name evidence="3" type="ORF">RI543_003893</name>
</gene>
<feature type="transmembrane region" description="Helical" evidence="2">
    <location>
        <begin position="381"/>
        <end position="403"/>
    </location>
</feature>
<keyword evidence="4" id="KW-1185">Reference proteome</keyword>
<keyword evidence="2" id="KW-0812">Transmembrane</keyword>
<feature type="compositionally biased region" description="Polar residues" evidence="1">
    <location>
        <begin position="229"/>
        <end position="242"/>
    </location>
</feature>
<keyword evidence="2" id="KW-1133">Transmembrane helix</keyword>